<name>A0A9D4U0J0_ADICA</name>
<dbReference type="EMBL" id="JABFUD020000025">
    <property type="protein sequence ID" value="KAI5059053.1"/>
    <property type="molecule type" value="Genomic_DNA"/>
</dbReference>
<gene>
    <name evidence="1" type="ORF">GOP47_0025372</name>
</gene>
<accession>A0A9D4U0J0</accession>
<protein>
    <submittedName>
        <fullName evidence="1">Uncharacterized protein</fullName>
    </submittedName>
</protein>
<sequence>MVSSMVAIHTFTEGECMILFSSIVVDWIPRVDDERIEDGVGCDGGEREHGRVRRVTCGEGSRRRCWAVLYDAAVMERRGGRGSDP</sequence>
<organism evidence="1 2">
    <name type="scientific">Adiantum capillus-veneris</name>
    <name type="common">Maidenhair fern</name>
    <dbReference type="NCBI Taxonomy" id="13818"/>
    <lineage>
        <taxon>Eukaryota</taxon>
        <taxon>Viridiplantae</taxon>
        <taxon>Streptophyta</taxon>
        <taxon>Embryophyta</taxon>
        <taxon>Tracheophyta</taxon>
        <taxon>Polypodiopsida</taxon>
        <taxon>Polypodiidae</taxon>
        <taxon>Polypodiales</taxon>
        <taxon>Pteridineae</taxon>
        <taxon>Pteridaceae</taxon>
        <taxon>Vittarioideae</taxon>
        <taxon>Adiantum</taxon>
    </lineage>
</organism>
<keyword evidence="2" id="KW-1185">Reference proteome</keyword>
<dbReference type="Proteomes" id="UP000886520">
    <property type="component" value="Chromosome 25"/>
</dbReference>
<dbReference type="AlphaFoldDB" id="A0A9D4U0J0"/>
<reference evidence="1" key="1">
    <citation type="submission" date="2021-01" db="EMBL/GenBank/DDBJ databases">
        <title>Adiantum capillus-veneris genome.</title>
        <authorList>
            <person name="Fang Y."/>
            <person name="Liao Q."/>
        </authorList>
    </citation>
    <scope>NUCLEOTIDE SEQUENCE</scope>
    <source>
        <strain evidence="1">H3</strain>
        <tissue evidence="1">Leaf</tissue>
    </source>
</reference>
<proteinExistence type="predicted"/>
<evidence type="ECO:0000313" key="2">
    <source>
        <dbReference type="Proteomes" id="UP000886520"/>
    </source>
</evidence>
<evidence type="ECO:0000313" key="1">
    <source>
        <dbReference type="EMBL" id="KAI5059053.1"/>
    </source>
</evidence>
<comment type="caution">
    <text evidence="1">The sequence shown here is derived from an EMBL/GenBank/DDBJ whole genome shotgun (WGS) entry which is preliminary data.</text>
</comment>